<dbReference type="Pfam" id="PF00689">
    <property type="entry name" value="Cation_ATPase_C"/>
    <property type="match status" value="1"/>
</dbReference>
<comment type="caution">
    <text evidence="10">The sequence shown here is derived from an EMBL/GenBank/DDBJ whole genome shotgun (WGS) entry which is preliminary data.</text>
</comment>
<gene>
    <name evidence="10" type="ORF">C0081_04305</name>
</gene>
<dbReference type="InterPro" id="IPR023299">
    <property type="entry name" value="ATPase_P-typ_cyto_dom_N"/>
</dbReference>
<dbReference type="RefSeq" id="WP_101532578.1">
    <property type="nucleotide sequence ID" value="NZ_PKUQ01000006.1"/>
</dbReference>
<dbReference type="InterPro" id="IPR018303">
    <property type="entry name" value="ATPase_P-typ_P_site"/>
</dbReference>
<feature type="domain" description="Cation-transporting P-type ATPase N-terminal" evidence="9">
    <location>
        <begin position="8"/>
        <end position="76"/>
    </location>
</feature>
<dbReference type="Gene3D" id="3.40.50.1000">
    <property type="entry name" value="HAD superfamily/HAD-like"/>
    <property type="match status" value="1"/>
</dbReference>
<dbReference type="AlphaFoldDB" id="A0A2N5XVD7"/>
<keyword evidence="7 8" id="KW-0472">Membrane</keyword>
<evidence type="ECO:0000256" key="1">
    <source>
        <dbReference type="ARBA" id="ARBA00004141"/>
    </source>
</evidence>
<dbReference type="OrthoDB" id="391538at2"/>
<name>A0A2N5XVD7_9HYPH</name>
<dbReference type="InterPro" id="IPR023298">
    <property type="entry name" value="ATPase_P-typ_TM_dom_sf"/>
</dbReference>
<dbReference type="GO" id="GO:0005524">
    <property type="term" value="F:ATP binding"/>
    <property type="evidence" value="ECO:0007669"/>
    <property type="project" value="UniProtKB-KW"/>
</dbReference>
<feature type="transmembrane region" description="Helical" evidence="8">
    <location>
        <begin position="80"/>
        <end position="96"/>
    </location>
</feature>
<sequence length="862" mass="93508">MATKSEIEKKNLTGKASSLFSGLTEQQAITTLKLDGPNELQADEQRTMATIVMEVLREPMMALLVAGGIIYFLLGDIKEAILLTTLACFSIFITVWQEMRTEQVLHALRNLTSPRALVIRDGDRKRIPAREVVCGDLMVLAEGDRVPADAIILQNHDLEADESLLTGESVPVLKVEATQSDAVENQHPGGNLQPWVFSGTLIVRGSAICEVTATGARSEIGKIGLSLGSLDRAPPRLQVQMRHLVRIFGLIALVVCTVVITFYGIFRDNWLDGILAGIALGMSLLPEEFPVVLTVFMAMGAWRISKARVLTRRVTAIETLGSATVLCTDKTGTLTENRMSIAELVLPDGRQHMLDSGQNLGEECRQLAAHGILACTLDPFDPMEIAFHDLTPMAFPSGHPGRGNWALVKEYGLTAELLAVTQVWATEAGSNYSASTKGAPEAIAALCHLEESKAAGIRKLSEQMADKGLRVLAVAQANHSGTMLPDTPQDFAFHFLGLVGLADGLRPEVSDAVAQCRSAGIRVVMITGDYPATALAIARQAGIADVNDEVITGRALAGMDDEELAGRLASVHVFARIMPEQKLKIVDAFKSNGEIVAMTGDGVNDAPSLKAAHIGIGMGARGTDVAREASSIVLLDDNFGSIVQAVQLGRRIYDNIRKASLFILALHLPIAGLALVPLAFSLPIVLWPLHIALLEMIIDPICSLVFEAEEEEEDIMRRPPRSPEEKLLPKPLVIWGIVEGAMALVITGGVYFWGIAYGYPDGEIRALTFLTLILNIFILVLVNRSYSVSMFQAFLKPNQTFWIVVAIVFVLFLIIFMWPAANEILLFSPLEIEAFVMAAIAPAILLAISEFMKLLFKPTRGY</sequence>
<dbReference type="InterPro" id="IPR001757">
    <property type="entry name" value="P_typ_ATPase"/>
</dbReference>
<dbReference type="InterPro" id="IPR006068">
    <property type="entry name" value="ATPase_P-typ_cation-transptr_C"/>
</dbReference>
<evidence type="ECO:0000313" key="11">
    <source>
        <dbReference type="Proteomes" id="UP000234881"/>
    </source>
</evidence>
<dbReference type="EMBL" id="PKUQ01000006">
    <property type="protein sequence ID" value="PLW78473.1"/>
    <property type="molecule type" value="Genomic_DNA"/>
</dbReference>
<dbReference type="SMART" id="SM00831">
    <property type="entry name" value="Cation_ATPase_N"/>
    <property type="match status" value="1"/>
</dbReference>
<dbReference type="FunFam" id="3.40.50.1000:FF:000083">
    <property type="entry name" value="Sodium/potassium-transporting ATPase subunit alpha"/>
    <property type="match status" value="1"/>
</dbReference>
<dbReference type="InterPro" id="IPR059000">
    <property type="entry name" value="ATPase_P-type_domA"/>
</dbReference>
<keyword evidence="11" id="KW-1185">Reference proteome</keyword>
<proteinExistence type="predicted"/>
<dbReference type="SUPFAM" id="SSF56784">
    <property type="entry name" value="HAD-like"/>
    <property type="match status" value="1"/>
</dbReference>
<evidence type="ECO:0000256" key="8">
    <source>
        <dbReference type="SAM" id="Phobius"/>
    </source>
</evidence>
<organism evidence="10 11">
    <name type="scientific">Cohaesibacter celericrescens</name>
    <dbReference type="NCBI Taxonomy" id="2067669"/>
    <lineage>
        <taxon>Bacteria</taxon>
        <taxon>Pseudomonadati</taxon>
        <taxon>Pseudomonadota</taxon>
        <taxon>Alphaproteobacteria</taxon>
        <taxon>Hyphomicrobiales</taxon>
        <taxon>Cohaesibacteraceae</taxon>
    </lineage>
</organism>
<dbReference type="InterPro" id="IPR036412">
    <property type="entry name" value="HAD-like_sf"/>
</dbReference>
<feature type="transmembrane region" description="Helical" evidence="8">
    <location>
        <begin position="55"/>
        <end position="74"/>
    </location>
</feature>
<feature type="transmembrane region" description="Helical" evidence="8">
    <location>
        <begin position="832"/>
        <end position="856"/>
    </location>
</feature>
<dbReference type="SUPFAM" id="SSF81660">
    <property type="entry name" value="Metal cation-transporting ATPase, ATP-binding domain N"/>
    <property type="match status" value="1"/>
</dbReference>
<feature type="transmembrane region" description="Helical" evidence="8">
    <location>
        <begin position="278"/>
        <end position="302"/>
    </location>
</feature>
<dbReference type="GO" id="GO:0016887">
    <property type="term" value="F:ATP hydrolysis activity"/>
    <property type="evidence" value="ECO:0007669"/>
    <property type="project" value="InterPro"/>
</dbReference>
<dbReference type="InterPro" id="IPR008250">
    <property type="entry name" value="ATPase_P-typ_transduc_dom_A_sf"/>
</dbReference>
<dbReference type="NCBIfam" id="TIGR01494">
    <property type="entry name" value="ATPase_P-type"/>
    <property type="match status" value="2"/>
</dbReference>
<keyword evidence="5" id="KW-1278">Translocase</keyword>
<feature type="transmembrane region" description="Helical" evidence="8">
    <location>
        <begin position="659"/>
        <end position="680"/>
    </location>
</feature>
<feature type="transmembrane region" description="Helical" evidence="8">
    <location>
        <begin position="764"/>
        <end position="782"/>
    </location>
</feature>
<evidence type="ECO:0000313" key="10">
    <source>
        <dbReference type="EMBL" id="PLW78473.1"/>
    </source>
</evidence>
<feature type="transmembrane region" description="Helical" evidence="8">
    <location>
        <begin position="244"/>
        <end position="266"/>
    </location>
</feature>
<keyword evidence="6 8" id="KW-1133">Transmembrane helix</keyword>
<dbReference type="Gene3D" id="3.40.1110.10">
    <property type="entry name" value="Calcium-transporting ATPase, cytoplasmic domain N"/>
    <property type="match status" value="1"/>
</dbReference>
<evidence type="ECO:0000256" key="5">
    <source>
        <dbReference type="ARBA" id="ARBA00022967"/>
    </source>
</evidence>
<dbReference type="PANTHER" id="PTHR42861">
    <property type="entry name" value="CALCIUM-TRANSPORTING ATPASE"/>
    <property type="match status" value="1"/>
</dbReference>
<dbReference type="Pfam" id="PF00122">
    <property type="entry name" value="E1-E2_ATPase"/>
    <property type="match status" value="1"/>
</dbReference>
<dbReference type="SFLD" id="SFLDG00002">
    <property type="entry name" value="C1.7:_P-type_atpase_like"/>
    <property type="match status" value="1"/>
</dbReference>
<keyword evidence="2 8" id="KW-0812">Transmembrane</keyword>
<evidence type="ECO:0000256" key="7">
    <source>
        <dbReference type="ARBA" id="ARBA00023136"/>
    </source>
</evidence>
<evidence type="ECO:0000256" key="2">
    <source>
        <dbReference type="ARBA" id="ARBA00022692"/>
    </source>
</evidence>
<evidence type="ECO:0000256" key="4">
    <source>
        <dbReference type="ARBA" id="ARBA00022840"/>
    </source>
</evidence>
<dbReference type="GO" id="GO:0016020">
    <property type="term" value="C:membrane"/>
    <property type="evidence" value="ECO:0007669"/>
    <property type="project" value="UniProtKB-SubCell"/>
</dbReference>
<dbReference type="PRINTS" id="PR00119">
    <property type="entry name" value="CATATPASE"/>
</dbReference>
<dbReference type="InterPro" id="IPR023214">
    <property type="entry name" value="HAD_sf"/>
</dbReference>
<dbReference type="SUPFAM" id="SSF81665">
    <property type="entry name" value="Calcium ATPase, transmembrane domain M"/>
    <property type="match status" value="1"/>
</dbReference>
<dbReference type="Proteomes" id="UP000234881">
    <property type="component" value="Unassembled WGS sequence"/>
</dbReference>
<dbReference type="SUPFAM" id="SSF81653">
    <property type="entry name" value="Calcium ATPase, transduction domain A"/>
    <property type="match status" value="1"/>
</dbReference>
<dbReference type="PRINTS" id="PR00120">
    <property type="entry name" value="HATPASE"/>
</dbReference>
<feature type="transmembrane region" description="Helical" evidence="8">
    <location>
        <begin position="686"/>
        <end position="706"/>
    </location>
</feature>
<dbReference type="SFLD" id="SFLDF00027">
    <property type="entry name" value="p-type_atpase"/>
    <property type="match status" value="1"/>
</dbReference>
<evidence type="ECO:0000256" key="6">
    <source>
        <dbReference type="ARBA" id="ARBA00022989"/>
    </source>
</evidence>
<dbReference type="InterPro" id="IPR044492">
    <property type="entry name" value="P_typ_ATPase_HD_dom"/>
</dbReference>
<evidence type="ECO:0000259" key="9">
    <source>
        <dbReference type="SMART" id="SM00831"/>
    </source>
</evidence>
<dbReference type="PROSITE" id="PS00154">
    <property type="entry name" value="ATPASE_E1_E2"/>
    <property type="match status" value="1"/>
</dbReference>
<dbReference type="SFLD" id="SFLDS00003">
    <property type="entry name" value="Haloacid_Dehalogenase"/>
    <property type="match status" value="1"/>
</dbReference>
<reference evidence="10 11" key="1">
    <citation type="submission" date="2018-01" db="EMBL/GenBank/DDBJ databases">
        <title>The draft genome sequence of Cohaesibacter sp. H1304.</title>
        <authorList>
            <person name="Wang N.-N."/>
            <person name="Du Z.-J."/>
        </authorList>
    </citation>
    <scope>NUCLEOTIDE SEQUENCE [LARGE SCALE GENOMIC DNA]</scope>
    <source>
        <strain evidence="10 11">H1304</strain>
    </source>
</reference>
<dbReference type="Gene3D" id="2.70.150.10">
    <property type="entry name" value="Calcium-transporting ATPase, cytoplasmic transduction domain A"/>
    <property type="match status" value="1"/>
</dbReference>
<feature type="transmembrane region" description="Helical" evidence="8">
    <location>
        <begin position="727"/>
        <end position="752"/>
    </location>
</feature>
<dbReference type="Pfam" id="PF00690">
    <property type="entry name" value="Cation_ATPase_N"/>
    <property type="match status" value="1"/>
</dbReference>
<evidence type="ECO:0000256" key="3">
    <source>
        <dbReference type="ARBA" id="ARBA00022741"/>
    </source>
</evidence>
<dbReference type="InterPro" id="IPR004014">
    <property type="entry name" value="ATPase_P-typ_cation-transptr_N"/>
</dbReference>
<accession>A0A2N5XVD7</accession>
<dbReference type="GO" id="GO:0015662">
    <property type="term" value="F:P-type ion transporter activity"/>
    <property type="evidence" value="ECO:0007669"/>
    <property type="project" value="UniProtKB-ARBA"/>
</dbReference>
<keyword evidence="3" id="KW-0547">Nucleotide-binding</keyword>
<comment type="subcellular location">
    <subcellularLocation>
        <location evidence="1">Membrane</location>
        <topology evidence="1">Multi-pass membrane protein</topology>
    </subcellularLocation>
</comment>
<dbReference type="Gene3D" id="1.20.1110.10">
    <property type="entry name" value="Calcium-transporting ATPase, transmembrane domain"/>
    <property type="match status" value="1"/>
</dbReference>
<feature type="transmembrane region" description="Helical" evidence="8">
    <location>
        <begin position="802"/>
        <end position="820"/>
    </location>
</feature>
<dbReference type="Pfam" id="PF00702">
    <property type="entry name" value="Hydrolase"/>
    <property type="match status" value="1"/>
</dbReference>
<protein>
    <submittedName>
        <fullName evidence="10">ATPase</fullName>
    </submittedName>
</protein>
<keyword evidence="4" id="KW-0067">ATP-binding</keyword>